<keyword evidence="1" id="KW-0732">Signal</keyword>
<evidence type="ECO:0000259" key="2">
    <source>
        <dbReference type="Pfam" id="PF13406"/>
    </source>
</evidence>
<dbReference type="PANTHER" id="PTHR30163">
    <property type="entry name" value="MEMBRANE-BOUND LYTIC MUREIN TRANSGLYCOSYLASE B"/>
    <property type="match status" value="1"/>
</dbReference>
<dbReference type="Pfam" id="PF13406">
    <property type="entry name" value="SLT_2"/>
    <property type="match status" value="1"/>
</dbReference>
<comment type="caution">
    <text evidence="3">The sequence shown here is derived from an EMBL/GenBank/DDBJ whole genome shotgun (WGS) entry which is preliminary data.</text>
</comment>
<evidence type="ECO:0000256" key="1">
    <source>
        <dbReference type="SAM" id="SignalP"/>
    </source>
</evidence>
<dbReference type="GO" id="GO:0009253">
    <property type="term" value="P:peptidoglycan catabolic process"/>
    <property type="evidence" value="ECO:0007669"/>
    <property type="project" value="TreeGrafter"/>
</dbReference>
<dbReference type="FunFam" id="1.10.8.350:FF:000001">
    <property type="entry name" value="Lytic murein transglycosylase B"/>
    <property type="match status" value="1"/>
</dbReference>
<gene>
    <name evidence="3" type="ORF">GTW09_16035</name>
</gene>
<dbReference type="InterPro" id="IPR023346">
    <property type="entry name" value="Lysozyme-like_dom_sf"/>
</dbReference>
<dbReference type="NCBIfam" id="TIGR02283">
    <property type="entry name" value="MltB_2"/>
    <property type="match status" value="1"/>
</dbReference>
<sequence length="323" mass="36193">MRVLLLLVALMFTATSSAFAASESDFNAYVKSLKNEALEQGFSSTLLDRAFNDITFRPTAVKADKNQPEKKITLDDYIVSRVPDWKAEQAVQQYLSNKALLDKIGEEYGVQPRFIVALWGNESNFGKIQGSYSVLSALASLAYEGRREALFKKNFFAALTILDQGHIPIDSFKGSWAGAMGQTQFMPLSFLTYAVDYDGDGKKDIWGTPADVFASIANYLSSEGWDDSGTWGRQVRLTQDVPISGLSKTNMRPLSYWQEQGVRRFDGSDLPKVDVKASLIMPDGESGRIYLVYNNFHTLMKWNRSSYFGVSVGYLSERIKRGY</sequence>
<organism evidence="3 4">
    <name type="scientific">Alteromonas hispanica</name>
    <dbReference type="NCBI Taxonomy" id="315421"/>
    <lineage>
        <taxon>Bacteria</taxon>
        <taxon>Pseudomonadati</taxon>
        <taxon>Pseudomonadota</taxon>
        <taxon>Gammaproteobacteria</taxon>
        <taxon>Alteromonadales</taxon>
        <taxon>Alteromonadaceae</taxon>
        <taxon>Alteromonas/Salinimonas group</taxon>
        <taxon>Alteromonas</taxon>
    </lineage>
</organism>
<feature type="chain" id="PRO_5027110049" evidence="1">
    <location>
        <begin position="21"/>
        <end position="323"/>
    </location>
</feature>
<dbReference type="AlphaFoldDB" id="A0A6L9MYV3"/>
<dbReference type="SUPFAM" id="SSF53955">
    <property type="entry name" value="Lysozyme-like"/>
    <property type="match status" value="1"/>
</dbReference>
<feature type="signal peptide" evidence="1">
    <location>
        <begin position="1"/>
        <end position="20"/>
    </location>
</feature>
<keyword evidence="4" id="KW-1185">Reference proteome</keyword>
<dbReference type="Gene3D" id="1.10.530.10">
    <property type="match status" value="1"/>
</dbReference>
<feature type="domain" description="Transglycosylase SLT" evidence="2">
    <location>
        <begin position="26"/>
        <end position="317"/>
    </location>
</feature>
<dbReference type="InterPro" id="IPR031304">
    <property type="entry name" value="SLT_2"/>
</dbReference>
<protein>
    <submittedName>
        <fullName evidence="3">Lytic murein transglycosylase</fullName>
    </submittedName>
</protein>
<evidence type="ECO:0000313" key="3">
    <source>
        <dbReference type="EMBL" id="NDW23031.1"/>
    </source>
</evidence>
<reference evidence="3 4" key="1">
    <citation type="submission" date="2020-01" db="EMBL/GenBank/DDBJ databases">
        <title>Genomes of bacteria type strains.</title>
        <authorList>
            <person name="Chen J."/>
            <person name="Zhu S."/>
            <person name="Yang J."/>
        </authorList>
    </citation>
    <scope>NUCLEOTIDE SEQUENCE [LARGE SCALE GENOMIC DNA]</scope>
    <source>
        <strain evidence="3 4">LMG 22958</strain>
    </source>
</reference>
<dbReference type="PANTHER" id="PTHR30163:SF8">
    <property type="entry name" value="LYTIC MUREIN TRANSGLYCOSYLASE"/>
    <property type="match status" value="1"/>
</dbReference>
<proteinExistence type="predicted"/>
<dbReference type="InterPro" id="IPR011970">
    <property type="entry name" value="MltB_2"/>
</dbReference>
<dbReference type="EMBL" id="JAAAWP010000013">
    <property type="protein sequence ID" value="NDW23031.1"/>
    <property type="molecule type" value="Genomic_DNA"/>
</dbReference>
<dbReference type="Proteomes" id="UP000478837">
    <property type="component" value="Unassembled WGS sequence"/>
</dbReference>
<dbReference type="Gene3D" id="1.10.8.350">
    <property type="entry name" value="Bacterial muramidase"/>
    <property type="match status" value="1"/>
</dbReference>
<dbReference type="CDD" id="cd13399">
    <property type="entry name" value="Slt35-like"/>
    <property type="match status" value="1"/>
</dbReference>
<evidence type="ECO:0000313" key="4">
    <source>
        <dbReference type="Proteomes" id="UP000478837"/>
    </source>
</evidence>
<dbReference type="InterPro" id="IPR043426">
    <property type="entry name" value="MltB-like"/>
</dbReference>
<dbReference type="GO" id="GO:0008933">
    <property type="term" value="F:peptidoglycan lytic transglycosylase activity"/>
    <property type="evidence" value="ECO:0007669"/>
    <property type="project" value="TreeGrafter"/>
</dbReference>
<name>A0A6L9MYV3_9ALTE</name>
<accession>A0A6L9MYV3</accession>